<keyword evidence="3" id="KW-1185">Reference proteome</keyword>
<name>A0A4R1GM74_9GAMM</name>
<sequence length="207" mass="23447">MHPFLISLLLISAGVVISPLFLPSIALFEIDGSSFWYDLSLSVGGAILGAFIGVRISLFYQRRDEFFALRDGIAGIVSLGNTSLPYEEWIEYRVYPAGGKQYKLTRRGSIALFVIREELSQAKGQLEKNGYSNLAKILLDALNTYERLSDAGLGYEQEIFEKGLEFRALVKDAKPDFKALLFWRPAMMLRIKTHINIDDWDSRVSRK</sequence>
<accession>A0A4R1GM74</accession>
<gene>
    <name evidence="2" type="ORF">CLV83_0267</name>
</gene>
<organism evidence="2 3">
    <name type="scientific">Marinobacterium mangrovicola</name>
    <dbReference type="NCBI Taxonomy" id="1476959"/>
    <lineage>
        <taxon>Bacteria</taxon>
        <taxon>Pseudomonadati</taxon>
        <taxon>Pseudomonadota</taxon>
        <taxon>Gammaproteobacteria</taxon>
        <taxon>Oceanospirillales</taxon>
        <taxon>Oceanospirillaceae</taxon>
        <taxon>Marinobacterium</taxon>
    </lineage>
</organism>
<comment type="caution">
    <text evidence="2">The sequence shown here is derived from an EMBL/GenBank/DDBJ whole genome shotgun (WGS) entry which is preliminary data.</text>
</comment>
<reference evidence="2 3" key="1">
    <citation type="submission" date="2019-03" db="EMBL/GenBank/DDBJ databases">
        <title>Genomic Encyclopedia of Archaeal and Bacterial Type Strains, Phase II (KMG-II): from individual species to whole genera.</title>
        <authorList>
            <person name="Goeker M."/>
        </authorList>
    </citation>
    <scope>NUCLEOTIDE SEQUENCE [LARGE SCALE GENOMIC DNA]</scope>
    <source>
        <strain evidence="2 3">DSM 27697</strain>
    </source>
</reference>
<dbReference type="EMBL" id="SMFU01000007">
    <property type="protein sequence ID" value="TCK08193.1"/>
    <property type="molecule type" value="Genomic_DNA"/>
</dbReference>
<feature type="transmembrane region" description="Helical" evidence="1">
    <location>
        <begin position="39"/>
        <end position="60"/>
    </location>
</feature>
<evidence type="ECO:0000313" key="2">
    <source>
        <dbReference type="EMBL" id="TCK08193.1"/>
    </source>
</evidence>
<dbReference type="AlphaFoldDB" id="A0A4R1GM74"/>
<evidence type="ECO:0000256" key="1">
    <source>
        <dbReference type="SAM" id="Phobius"/>
    </source>
</evidence>
<keyword evidence="1" id="KW-0812">Transmembrane</keyword>
<dbReference type="Proteomes" id="UP000294546">
    <property type="component" value="Unassembled WGS sequence"/>
</dbReference>
<dbReference type="RefSeq" id="WP_132286417.1">
    <property type="nucleotide sequence ID" value="NZ_SMFU01000007.1"/>
</dbReference>
<proteinExistence type="predicted"/>
<keyword evidence="1" id="KW-0472">Membrane</keyword>
<protein>
    <submittedName>
        <fullName evidence="2">Uncharacterized protein</fullName>
    </submittedName>
</protein>
<evidence type="ECO:0000313" key="3">
    <source>
        <dbReference type="Proteomes" id="UP000294546"/>
    </source>
</evidence>
<keyword evidence="1" id="KW-1133">Transmembrane helix</keyword>